<comment type="caution">
    <text evidence="2">The sequence shown here is derived from an EMBL/GenBank/DDBJ whole genome shotgun (WGS) entry which is preliminary data.</text>
</comment>
<protein>
    <submittedName>
        <fullName evidence="2">Uncharacterized protein</fullName>
    </submittedName>
</protein>
<gene>
    <name evidence="2" type="ORF">ACFOWA_18370</name>
</gene>
<reference evidence="3" key="1">
    <citation type="journal article" date="2019" name="Int. J. Syst. Evol. Microbiol.">
        <title>The Global Catalogue of Microorganisms (GCM) 10K type strain sequencing project: providing services to taxonomists for standard genome sequencing and annotation.</title>
        <authorList>
            <consortium name="The Broad Institute Genomics Platform"/>
            <consortium name="The Broad Institute Genome Sequencing Center for Infectious Disease"/>
            <person name="Wu L."/>
            <person name="Ma J."/>
        </authorList>
    </citation>
    <scope>NUCLEOTIDE SEQUENCE [LARGE SCALE GENOMIC DNA]</scope>
    <source>
        <strain evidence="3">CCM 8691</strain>
    </source>
</reference>
<dbReference type="Proteomes" id="UP001595789">
    <property type="component" value="Unassembled WGS sequence"/>
</dbReference>
<accession>A0ABV8PFX9</accession>
<feature type="chain" id="PRO_5047067427" evidence="1">
    <location>
        <begin position="25"/>
        <end position="48"/>
    </location>
</feature>
<proteinExistence type="predicted"/>
<evidence type="ECO:0000256" key="1">
    <source>
        <dbReference type="SAM" id="SignalP"/>
    </source>
</evidence>
<evidence type="ECO:0000313" key="3">
    <source>
        <dbReference type="Proteomes" id="UP001595789"/>
    </source>
</evidence>
<keyword evidence="3" id="KW-1185">Reference proteome</keyword>
<organism evidence="2 3">
    <name type="scientific">Pedobacter lithocola</name>
    <dbReference type="NCBI Taxonomy" id="1908239"/>
    <lineage>
        <taxon>Bacteria</taxon>
        <taxon>Pseudomonadati</taxon>
        <taxon>Bacteroidota</taxon>
        <taxon>Sphingobacteriia</taxon>
        <taxon>Sphingobacteriales</taxon>
        <taxon>Sphingobacteriaceae</taxon>
        <taxon>Pedobacter</taxon>
    </lineage>
</organism>
<feature type="signal peptide" evidence="1">
    <location>
        <begin position="1"/>
        <end position="24"/>
    </location>
</feature>
<dbReference type="RefSeq" id="WP_378988041.1">
    <property type="nucleotide sequence ID" value="NZ_JBHSBW010000016.1"/>
</dbReference>
<sequence>MKNQILKSAGKLFFTALVVVSLSASGVANVPQQEKGKMSDMRQDKNGQ</sequence>
<dbReference type="EMBL" id="JBHSBW010000016">
    <property type="protein sequence ID" value="MFC4213164.1"/>
    <property type="molecule type" value="Genomic_DNA"/>
</dbReference>
<evidence type="ECO:0000313" key="2">
    <source>
        <dbReference type="EMBL" id="MFC4213164.1"/>
    </source>
</evidence>
<name>A0ABV8PFX9_9SPHI</name>
<keyword evidence="1" id="KW-0732">Signal</keyword>